<evidence type="ECO:0000256" key="1">
    <source>
        <dbReference type="SAM" id="MobiDB-lite"/>
    </source>
</evidence>
<protein>
    <recommendedName>
        <fullName evidence="2">CBM21 domain-containing protein</fullName>
    </recommendedName>
</protein>
<accession>A0A672SYC4</accession>
<evidence type="ECO:0000313" key="3">
    <source>
        <dbReference type="Ensembl" id="ENSSGRP00000107428.1"/>
    </source>
</evidence>
<evidence type="ECO:0000313" key="4">
    <source>
        <dbReference type="Proteomes" id="UP000472262"/>
    </source>
</evidence>
<reference evidence="3" key="1">
    <citation type="submission" date="2025-08" db="UniProtKB">
        <authorList>
            <consortium name="Ensembl"/>
        </authorList>
    </citation>
    <scope>IDENTIFICATION</scope>
</reference>
<dbReference type="Pfam" id="PF03370">
    <property type="entry name" value="CBM_21"/>
    <property type="match status" value="1"/>
</dbReference>
<dbReference type="PROSITE" id="PS51159">
    <property type="entry name" value="CBM21"/>
    <property type="match status" value="1"/>
</dbReference>
<evidence type="ECO:0000259" key="2">
    <source>
        <dbReference type="PROSITE" id="PS51159"/>
    </source>
</evidence>
<keyword evidence="4" id="KW-1185">Reference proteome</keyword>
<dbReference type="Gene3D" id="2.60.40.2440">
    <property type="entry name" value="Carbohydrate binding type-21 domain"/>
    <property type="match status" value="1"/>
</dbReference>
<dbReference type="InterPro" id="IPR050782">
    <property type="entry name" value="PP1_regulatory_subunit_3"/>
</dbReference>
<dbReference type="InterPro" id="IPR005036">
    <property type="entry name" value="CBM21_dom"/>
</dbReference>
<dbReference type="InParanoid" id="A0A672SYC4"/>
<name>A0A672SYC4_SINGR</name>
<proteinExistence type="predicted"/>
<dbReference type="OMA" id="EWEKFDF"/>
<dbReference type="InterPro" id="IPR038175">
    <property type="entry name" value="CBM21_dom_sf"/>
</dbReference>
<dbReference type="PANTHER" id="PTHR12307:SF7">
    <property type="entry name" value="PROTEIN PHOSPHATASE 1 REGULATORY SUBUNIT 3G"/>
    <property type="match status" value="1"/>
</dbReference>
<reference evidence="3" key="2">
    <citation type="submission" date="2025-09" db="UniProtKB">
        <authorList>
            <consortium name="Ensembl"/>
        </authorList>
    </citation>
    <scope>IDENTIFICATION</scope>
</reference>
<dbReference type="AlphaFoldDB" id="A0A672SYC4"/>
<feature type="region of interest" description="Disordered" evidence="1">
    <location>
        <begin position="27"/>
        <end position="57"/>
    </location>
</feature>
<dbReference type="Ensembl" id="ENSSGRT00000114143.1">
    <property type="protein sequence ID" value="ENSSGRP00000107428.1"/>
    <property type="gene ID" value="ENSSGRG00000053027.1"/>
</dbReference>
<dbReference type="Proteomes" id="UP000472262">
    <property type="component" value="Unassembled WGS sequence"/>
</dbReference>
<feature type="compositionally biased region" description="Polar residues" evidence="1">
    <location>
        <begin position="41"/>
        <end position="53"/>
    </location>
</feature>
<dbReference type="GO" id="GO:2001069">
    <property type="term" value="F:glycogen binding"/>
    <property type="evidence" value="ECO:0007669"/>
    <property type="project" value="TreeGrafter"/>
</dbReference>
<dbReference type="GO" id="GO:0000164">
    <property type="term" value="C:protein phosphatase type 1 complex"/>
    <property type="evidence" value="ECO:0007669"/>
    <property type="project" value="TreeGrafter"/>
</dbReference>
<dbReference type="GO" id="GO:0005979">
    <property type="term" value="P:regulation of glycogen biosynthetic process"/>
    <property type="evidence" value="ECO:0007669"/>
    <property type="project" value="TreeGrafter"/>
</dbReference>
<dbReference type="PANTHER" id="PTHR12307">
    <property type="entry name" value="PROTEIN PHOSPHATASE 1 REGULATORY SUBUNIT"/>
    <property type="match status" value="1"/>
</dbReference>
<feature type="domain" description="CBM21" evidence="2">
    <location>
        <begin position="142"/>
        <end position="249"/>
    </location>
</feature>
<organism evidence="3 4">
    <name type="scientific">Sinocyclocheilus grahami</name>
    <name type="common">Dianchi golden-line fish</name>
    <name type="synonym">Barbus grahami</name>
    <dbReference type="NCBI Taxonomy" id="75366"/>
    <lineage>
        <taxon>Eukaryota</taxon>
        <taxon>Metazoa</taxon>
        <taxon>Chordata</taxon>
        <taxon>Craniata</taxon>
        <taxon>Vertebrata</taxon>
        <taxon>Euteleostomi</taxon>
        <taxon>Actinopterygii</taxon>
        <taxon>Neopterygii</taxon>
        <taxon>Teleostei</taxon>
        <taxon>Ostariophysi</taxon>
        <taxon>Cypriniformes</taxon>
        <taxon>Cyprinidae</taxon>
        <taxon>Cyprininae</taxon>
        <taxon>Sinocyclocheilus</taxon>
    </lineage>
</organism>
<sequence length="255" mass="29290">MSLFLLLNTNEDILKKVFFFLSPTDKFPSEETQTSDKTECLSETESSPYSPKTNRQRVKSLPVDLYQHESSSHKEHPVRGKRVQFADMMGLNLANVRHFDISDDANETSGLQNHPPNQQLQHLNSARLAPAFEMPVSSLEFDMKSRRVGVALESVTITASEVKGVIRVMQSNAREAGVRYTLNNWLTFSDIQAALRLNEEKGLEWEKFDFVLRTPFCFDKDSSVHFAVYCQTDHGKYWDNNDGQNYTLRIQTHYT</sequence>
<dbReference type="GO" id="GO:0008157">
    <property type="term" value="F:protein phosphatase 1 binding"/>
    <property type="evidence" value="ECO:0007669"/>
    <property type="project" value="TreeGrafter"/>
</dbReference>